<proteinExistence type="predicted"/>
<dbReference type="InterPro" id="IPR002052">
    <property type="entry name" value="DNA_methylase_N6_adenine_CS"/>
</dbReference>
<dbReference type="PANTHER" id="PTHR14911:SF13">
    <property type="entry name" value="TRNA (GUANINE(6)-N2)-METHYLTRANSFERASE THUMP3"/>
    <property type="match status" value="1"/>
</dbReference>
<comment type="caution">
    <text evidence="2">The sequence shown here is derived from an EMBL/GenBank/DDBJ whole genome shotgun (WGS) entry which is preliminary data.</text>
</comment>
<dbReference type="Proteomes" id="UP001596540">
    <property type="component" value="Unassembled WGS sequence"/>
</dbReference>
<dbReference type="PROSITE" id="PS00092">
    <property type="entry name" value="N6_MTASE"/>
    <property type="match status" value="1"/>
</dbReference>
<name>A0ABW2KJL1_9ACTN</name>
<dbReference type="RefSeq" id="WP_379872828.1">
    <property type="nucleotide sequence ID" value="NZ_JBHTBH010000010.1"/>
</dbReference>
<dbReference type="Gene3D" id="3.30.2130.30">
    <property type="match status" value="1"/>
</dbReference>
<dbReference type="Pfam" id="PF01170">
    <property type="entry name" value="UPF0020"/>
    <property type="match status" value="1"/>
</dbReference>
<dbReference type="PANTHER" id="PTHR14911">
    <property type="entry name" value="THUMP DOMAIN-CONTAINING"/>
    <property type="match status" value="1"/>
</dbReference>
<dbReference type="CDD" id="cd02440">
    <property type="entry name" value="AdoMet_MTases"/>
    <property type="match status" value="1"/>
</dbReference>
<keyword evidence="2" id="KW-0808">Transferase</keyword>
<dbReference type="GO" id="GO:0032259">
    <property type="term" value="P:methylation"/>
    <property type="evidence" value="ECO:0007669"/>
    <property type="project" value="UniProtKB-KW"/>
</dbReference>
<evidence type="ECO:0000313" key="2">
    <source>
        <dbReference type="EMBL" id="MFC7330194.1"/>
    </source>
</evidence>
<gene>
    <name evidence="2" type="ORF">ACFQRF_20915</name>
</gene>
<evidence type="ECO:0000259" key="1">
    <source>
        <dbReference type="Pfam" id="PF01170"/>
    </source>
</evidence>
<protein>
    <submittedName>
        <fullName evidence="2">TRM11 family SAM-dependent methyltransferase</fullName>
    </submittedName>
</protein>
<sequence length="357" mass="37422">MAVRLLARTLRGLEGVAAGEVEEQGYGRVERRRHREVWFTAQRPGPGLLELRTVDDVFLLVGVADGVGHTKADLARFAELARSASLRDLPAARAACGGAATVSGVDVAASFLGRRNYNRYDIEDAVGREAADALGLPYHSRREGTAPPDGGLSFRVTVEGAQAVLAVRIAARPLHRRAYKEASTPGTTHPPLAAAMARLAGIEPGMRVVDPCCGTGTIPIEACEVAPGARVLGMDVDPRLPVSARANAAAADAPGAGTIAWGVADAGRMPLATAVVDRVISNPPWGRQVGAHAALAGHPERFYRELRRVLAPGGSAVLLLHDADEQIRHAGKAGFEPGEAVEVGLFGTRPSIVTLTH</sequence>
<dbReference type="InterPro" id="IPR029063">
    <property type="entry name" value="SAM-dependent_MTases_sf"/>
</dbReference>
<dbReference type="GO" id="GO:0008168">
    <property type="term" value="F:methyltransferase activity"/>
    <property type="evidence" value="ECO:0007669"/>
    <property type="project" value="UniProtKB-KW"/>
</dbReference>
<reference evidence="3" key="1">
    <citation type="journal article" date="2019" name="Int. J. Syst. Evol. Microbiol.">
        <title>The Global Catalogue of Microorganisms (GCM) 10K type strain sequencing project: providing services to taxonomists for standard genome sequencing and annotation.</title>
        <authorList>
            <consortium name="The Broad Institute Genomics Platform"/>
            <consortium name="The Broad Institute Genome Sequencing Center for Infectious Disease"/>
            <person name="Wu L."/>
            <person name="Ma J."/>
        </authorList>
    </citation>
    <scope>NUCLEOTIDE SEQUENCE [LARGE SCALE GENOMIC DNA]</scope>
    <source>
        <strain evidence="3">CGMCC 4.7382</strain>
    </source>
</reference>
<dbReference type="EMBL" id="JBHTBH010000010">
    <property type="protein sequence ID" value="MFC7330194.1"/>
    <property type="molecule type" value="Genomic_DNA"/>
</dbReference>
<accession>A0ABW2KJL1</accession>
<dbReference type="Gene3D" id="3.40.50.150">
    <property type="entry name" value="Vaccinia Virus protein VP39"/>
    <property type="match status" value="1"/>
</dbReference>
<keyword evidence="2" id="KW-0489">Methyltransferase</keyword>
<keyword evidence="3" id="KW-1185">Reference proteome</keyword>
<feature type="domain" description="Ribosomal RNA large subunit methyltransferase K/L-like methyltransferase" evidence="1">
    <location>
        <begin position="177"/>
        <end position="344"/>
    </location>
</feature>
<organism evidence="2 3">
    <name type="scientific">Marinactinospora rubrisoli</name>
    <dbReference type="NCBI Taxonomy" id="2715399"/>
    <lineage>
        <taxon>Bacteria</taxon>
        <taxon>Bacillati</taxon>
        <taxon>Actinomycetota</taxon>
        <taxon>Actinomycetes</taxon>
        <taxon>Streptosporangiales</taxon>
        <taxon>Nocardiopsidaceae</taxon>
        <taxon>Marinactinospora</taxon>
    </lineage>
</organism>
<evidence type="ECO:0000313" key="3">
    <source>
        <dbReference type="Proteomes" id="UP001596540"/>
    </source>
</evidence>
<dbReference type="InterPro" id="IPR000241">
    <property type="entry name" value="RlmKL-like_Mtase"/>
</dbReference>
<dbReference type="SUPFAM" id="SSF53335">
    <property type="entry name" value="S-adenosyl-L-methionine-dependent methyltransferases"/>
    <property type="match status" value="1"/>
</dbReference>